<comment type="caution">
    <text evidence="2">The sequence shown here is derived from an EMBL/GenBank/DDBJ whole genome shotgun (WGS) entry which is preliminary data.</text>
</comment>
<feature type="region of interest" description="Disordered" evidence="1">
    <location>
        <begin position="1"/>
        <end position="37"/>
    </location>
</feature>
<dbReference type="EMBL" id="BSXW01000137">
    <property type="protein sequence ID" value="GMF12977.1"/>
    <property type="molecule type" value="Genomic_DNA"/>
</dbReference>
<dbReference type="Proteomes" id="UP001165083">
    <property type="component" value="Unassembled WGS sequence"/>
</dbReference>
<sequence length="81" mass="8046">MVDSACSGPPSDSSAGAITVQAGGDCSGPNTRTEPPAGAIVVDATGAYEGSFKTVSEGVANLDLNSTASHTIFVFPGVYHE</sequence>
<gene>
    <name evidence="2" type="ORF">Plil01_000351100</name>
</gene>
<dbReference type="InterPro" id="IPR012334">
    <property type="entry name" value="Pectin_lyas_fold"/>
</dbReference>
<organism evidence="2 3">
    <name type="scientific">Phytophthora lilii</name>
    <dbReference type="NCBI Taxonomy" id="2077276"/>
    <lineage>
        <taxon>Eukaryota</taxon>
        <taxon>Sar</taxon>
        <taxon>Stramenopiles</taxon>
        <taxon>Oomycota</taxon>
        <taxon>Peronosporomycetes</taxon>
        <taxon>Peronosporales</taxon>
        <taxon>Peronosporaceae</taxon>
        <taxon>Phytophthora</taxon>
    </lineage>
</organism>
<accession>A0A9W6WR96</accession>
<evidence type="ECO:0000256" key="1">
    <source>
        <dbReference type="SAM" id="MobiDB-lite"/>
    </source>
</evidence>
<name>A0A9W6WR96_9STRA</name>
<protein>
    <submittedName>
        <fullName evidence="2">Unnamed protein product</fullName>
    </submittedName>
</protein>
<evidence type="ECO:0000313" key="3">
    <source>
        <dbReference type="Proteomes" id="UP001165083"/>
    </source>
</evidence>
<keyword evidence="3" id="KW-1185">Reference proteome</keyword>
<dbReference type="InterPro" id="IPR011050">
    <property type="entry name" value="Pectin_lyase_fold/virulence"/>
</dbReference>
<dbReference type="AlphaFoldDB" id="A0A9W6WR96"/>
<proteinExistence type="predicted"/>
<evidence type="ECO:0000313" key="2">
    <source>
        <dbReference type="EMBL" id="GMF12977.1"/>
    </source>
</evidence>
<reference evidence="2" key="1">
    <citation type="submission" date="2023-04" db="EMBL/GenBank/DDBJ databases">
        <title>Phytophthora lilii NBRC 32176.</title>
        <authorList>
            <person name="Ichikawa N."/>
            <person name="Sato H."/>
            <person name="Tonouchi N."/>
        </authorList>
    </citation>
    <scope>NUCLEOTIDE SEQUENCE</scope>
    <source>
        <strain evidence="2">NBRC 32176</strain>
    </source>
</reference>
<dbReference type="SUPFAM" id="SSF51126">
    <property type="entry name" value="Pectin lyase-like"/>
    <property type="match status" value="1"/>
</dbReference>
<dbReference type="OrthoDB" id="123376at2759"/>
<dbReference type="Gene3D" id="2.160.20.10">
    <property type="entry name" value="Single-stranded right-handed beta-helix, Pectin lyase-like"/>
    <property type="match status" value="1"/>
</dbReference>